<keyword evidence="6" id="KW-1185">Reference proteome</keyword>
<keyword evidence="1" id="KW-0805">Transcription regulation</keyword>
<dbReference type="AlphaFoldDB" id="A0A1M7JXT3"/>
<dbReference type="InterPro" id="IPR050959">
    <property type="entry name" value="MarA-like"/>
</dbReference>
<evidence type="ECO:0000313" key="5">
    <source>
        <dbReference type="EMBL" id="SHM57347.1"/>
    </source>
</evidence>
<dbReference type="PANTHER" id="PTHR47504">
    <property type="entry name" value="RIGHT ORIGIN-BINDING PROTEIN"/>
    <property type="match status" value="1"/>
</dbReference>
<dbReference type="InterPro" id="IPR018060">
    <property type="entry name" value="HTH_AraC"/>
</dbReference>
<accession>A0A1M7JXT3</accession>
<dbReference type="EMBL" id="FRCP01000012">
    <property type="protein sequence ID" value="SHM57347.1"/>
    <property type="molecule type" value="Genomic_DNA"/>
</dbReference>
<reference evidence="5 6" key="1">
    <citation type="submission" date="2016-11" db="EMBL/GenBank/DDBJ databases">
        <authorList>
            <person name="Jaros S."/>
            <person name="Januszkiewicz K."/>
            <person name="Wedrychowicz H."/>
        </authorList>
    </citation>
    <scope>NUCLEOTIDE SEQUENCE [LARGE SCALE GENOMIC DNA]</scope>
    <source>
        <strain evidence="5 6">DSM 15930</strain>
    </source>
</reference>
<dbReference type="STRING" id="1120996.SAMN02746066_02454"/>
<organism evidence="5 6">
    <name type="scientific">Anaerosporobacter mobilis DSM 15930</name>
    <dbReference type="NCBI Taxonomy" id="1120996"/>
    <lineage>
        <taxon>Bacteria</taxon>
        <taxon>Bacillati</taxon>
        <taxon>Bacillota</taxon>
        <taxon>Clostridia</taxon>
        <taxon>Lachnospirales</taxon>
        <taxon>Lachnospiraceae</taxon>
        <taxon>Anaerosporobacter</taxon>
    </lineage>
</organism>
<keyword evidence="2" id="KW-0238">DNA-binding</keyword>
<evidence type="ECO:0000256" key="2">
    <source>
        <dbReference type="ARBA" id="ARBA00023125"/>
    </source>
</evidence>
<dbReference type="SUPFAM" id="SSF46689">
    <property type="entry name" value="Homeodomain-like"/>
    <property type="match status" value="1"/>
</dbReference>
<dbReference type="InterPro" id="IPR049459">
    <property type="entry name" value="Bleomycin_resist_prot_dom"/>
</dbReference>
<keyword evidence="3" id="KW-0804">Transcription</keyword>
<evidence type="ECO:0000259" key="4">
    <source>
        <dbReference type="PROSITE" id="PS01124"/>
    </source>
</evidence>
<dbReference type="Pfam" id="PF12833">
    <property type="entry name" value="HTH_18"/>
    <property type="match status" value="1"/>
</dbReference>
<sequence length="263" mass="30027">MDWVTDIQSTVNYIEDHIKDKVTLEELAGSIYTSTFYYQKMFTLLCNCTVSEYIRNRRLTLAGYEVIDAVTSIMDLAIDYQYETNESFTRAFTRFHGITPSEARKTQANLQVFSRIDIKSNLSGGKGLMSKLSERGYVVRETGAVYHTMDMDKTLEWFQKILGWYGQIESRDGEGLGLYGCVNHIPMEMEALHIAPFTGIHLFKGEPEERVVGFMLITGVDNLYKFIKLNGWNKVTEVKEEVWGGKTCSVTTIDGCVLTFFEV</sequence>
<gene>
    <name evidence="5" type="ORF">SAMN02746066_02454</name>
</gene>
<dbReference type="InterPro" id="IPR029068">
    <property type="entry name" value="Glyas_Bleomycin-R_OHBP_Dase"/>
</dbReference>
<dbReference type="PANTHER" id="PTHR47504:SF5">
    <property type="entry name" value="RIGHT ORIGIN-BINDING PROTEIN"/>
    <property type="match status" value="1"/>
</dbReference>
<evidence type="ECO:0000256" key="3">
    <source>
        <dbReference type="ARBA" id="ARBA00023163"/>
    </source>
</evidence>
<dbReference type="Gene3D" id="3.30.1900.10">
    <property type="entry name" value="glyoxalase-related enzyme like domain"/>
    <property type="match status" value="1"/>
</dbReference>
<dbReference type="GO" id="GO:0043565">
    <property type="term" value="F:sequence-specific DNA binding"/>
    <property type="evidence" value="ECO:0007669"/>
    <property type="project" value="InterPro"/>
</dbReference>
<proteinExistence type="predicted"/>
<evidence type="ECO:0000256" key="1">
    <source>
        <dbReference type="ARBA" id="ARBA00023015"/>
    </source>
</evidence>
<dbReference type="SMART" id="SM00342">
    <property type="entry name" value="HTH_ARAC"/>
    <property type="match status" value="1"/>
</dbReference>
<protein>
    <submittedName>
        <fullName evidence="5">AraC family transcriptional regulator</fullName>
    </submittedName>
</protein>
<dbReference type="Pfam" id="PF21629">
    <property type="entry name" value="Bleomycin_resist_prot_dom"/>
    <property type="match status" value="1"/>
</dbReference>
<name>A0A1M7JXT3_9FIRM</name>
<dbReference type="InterPro" id="IPR009057">
    <property type="entry name" value="Homeodomain-like_sf"/>
</dbReference>
<dbReference type="GO" id="GO:0003700">
    <property type="term" value="F:DNA-binding transcription factor activity"/>
    <property type="evidence" value="ECO:0007669"/>
    <property type="project" value="InterPro"/>
</dbReference>
<dbReference type="Proteomes" id="UP000184038">
    <property type="component" value="Unassembled WGS sequence"/>
</dbReference>
<dbReference type="SUPFAM" id="SSF54593">
    <property type="entry name" value="Glyoxalase/Bleomycin resistance protein/Dihydroxybiphenyl dioxygenase"/>
    <property type="match status" value="1"/>
</dbReference>
<dbReference type="PROSITE" id="PS01124">
    <property type="entry name" value="HTH_ARAC_FAMILY_2"/>
    <property type="match status" value="1"/>
</dbReference>
<evidence type="ECO:0000313" key="6">
    <source>
        <dbReference type="Proteomes" id="UP000184038"/>
    </source>
</evidence>
<dbReference type="OrthoDB" id="1895186at2"/>
<dbReference type="RefSeq" id="WP_073288050.1">
    <property type="nucleotide sequence ID" value="NZ_FRCP01000012.1"/>
</dbReference>
<dbReference type="Gene3D" id="3.30.720.110">
    <property type="match status" value="1"/>
</dbReference>
<dbReference type="Gene3D" id="1.10.10.60">
    <property type="entry name" value="Homeodomain-like"/>
    <property type="match status" value="2"/>
</dbReference>
<feature type="domain" description="HTH araC/xylS-type" evidence="4">
    <location>
        <begin position="8"/>
        <end position="106"/>
    </location>
</feature>